<evidence type="ECO:0000313" key="4">
    <source>
        <dbReference type="Proteomes" id="UP000305546"/>
    </source>
</evidence>
<comment type="caution">
    <text evidence="3">The sequence shown here is derived from an EMBL/GenBank/DDBJ whole genome shotgun (WGS) entry which is preliminary data.</text>
</comment>
<protein>
    <submittedName>
        <fullName evidence="3">Uncharacterized protein</fullName>
    </submittedName>
</protein>
<sequence>MARTVLRSRSGDIVTAVQLADRTGIVAASAPPAADEPESPVELDLSAPCEPEPSMLVASTEPRVRTARRVRRNLLFSCAAAVFLAVGWIGGGVWGHHQQGPDPVLAVGSAVDQGQGGAEASRPARVAPAPETPAPTAAPVTPSTKPVTPAKRTTKARPETKTPAARSDTGSAAPTSAAPDPMQVMSDQLEQLVVPWSRALMQGHGTYQYRSYGR</sequence>
<dbReference type="RefSeq" id="WP_139100123.1">
    <property type="nucleotide sequence ID" value="NZ_VDFW01000039.1"/>
</dbReference>
<proteinExistence type="predicted"/>
<organism evidence="3 4">
    <name type="scientific">Amycolatopsis alkalitolerans</name>
    <dbReference type="NCBI Taxonomy" id="2547244"/>
    <lineage>
        <taxon>Bacteria</taxon>
        <taxon>Bacillati</taxon>
        <taxon>Actinomycetota</taxon>
        <taxon>Actinomycetes</taxon>
        <taxon>Pseudonocardiales</taxon>
        <taxon>Pseudonocardiaceae</taxon>
        <taxon>Amycolatopsis</taxon>
    </lineage>
</organism>
<evidence type="ECO:0000313" key="3">
    <source>
        <dbReference type="EMBL" id="TNC20873.1"/>
    </source>
</evidence>
<dbReference type="EMBL" id="VDFW01000039">
    <property type="protein sequence ID" value="TNC20873.1"/>
    <property type="molecule type" value="Genomic_DNA"/>
</dbReference>
<dbReference type="AlphaFoldDB" id="A0A5C4LTY5"/>
<gene>
    <name evidence="3" type="ORF">FG385_29740</name>
</gene>
<keyword evidence="2" id="KW-1133">Transmembrane helix</keyword>
<keyword evidence="4" id="KW-1185">Reference proteome</keyword>
<evidence type="ECO:0000256" key="1">
    <source>
        <dbReference type="SAM" id="MobiDB-lite"/>
    </source>
</evidence>
<accession>A0A5C4LTY5</accession>
<evidence type="ECO:0000256" key="2">
    <source>
        <dbReference type="SAM" id="Phobius"/>
    </source>
</evidence>
<dbReference type="Proteomes" id="UP000305546">
    <property type="component" value="Unassembled WGS sequence"/>
</dbReference>
<name>A0A5C4LTY5_9PSEU</name>
<keyword evidence="2" id="KW-0472">Membrane</keyword>
<feature type="transmembrane region" description="Helical" evidence="2">
    <location>
        <begin position="73"/>
        <end position="94"/>
    </location>
</feature>
<keyword evidence="2" id="KW-0812">Transmembrane</keyword>
<feature type="region of interest" description="Disordered" evidence="1">
    <location>
        <begin position="106"/>
        <end position="181"/>
    </location>
</feature>
<reference evidence="3 4" key="1">
    <citation type="submission" date="2019-06" db="EMBL/GenBank/DDBJ databases">
        <title>Amycolatopsis alkalitolerans sp. nov., isolated from Gastrodia elata Blume.</title>
        <authorList>
            <person name="Narsing Rao M.P."/>
            <person name="Li W.J."/>
        </authorList>
    </citation>
    <scope>NUCLEOTIDE SEQUENCE [LARGE SCALE GENOMIC DNA]</scope>
    <source>
        <strain evidence="3 4">SYSUP0005</strain>
    </source>
</reference>
<dbReference type="OrthoDB" id="3637612at2"/>
<feature type="compositionally biased region" description="Low complexity" evidence="1">
    <location>
        <begin position="123"/>
        <end position="150"/>
    </location>
</feature>